<dbReference type="Proteomes" id="UP000070444">
    <property type="component" value="Unassembled WGS sequence"/>
</dbReference>
<evidence type="ECO:0000313" key="2">
    <source>
        <dbReference type="EMBL" id="KXN66771.1"/>
    </source>
</evidence>
<feature type="compositionally biased region" description="Low complexity" evidence="1">
    <location>
        <begin position="81"/>
        <end position="98"/>
    </location>
</feature>
<dbReference type="STRING" id="796925.A0A137NVS0"/>
<feature type="compositionally biased region" description="Basic and acidic residues" evidence="1">
    <location>
        <begin position="199"/>
        <end position="209"/>
    </location>
</feature>
<dbReference type="AlphaFoldDB" id="A0A137NVS0"/>
<feature type="compositionally biased region" description="Polar residues" evidence="1">
    <location>
        <begin position="1156"/>
        <end position="1169"/>
    </location>
</feature>
<reference evidence="2 3" key="1">
    <citation type="journal article" date="2015" name="Genome Biol. Evol.">
        <title>Phylogenomic analyses indicate that early fungi evolved digesting cell walls of algal ancestors of land plants.</title>
        <authorList>
            <person name="Chang Y."/>
            <person name="Wang S."/>
            <person name="Sekimoto S."/>
            <person name="Aerts A.L."/>
            <person name="Choi C."/>
            <person name="Clum A."/>
            <person name="LaButti K.M."/>
            <person name="Lindquist E.A."/>
            <person name="Yee Ngan C."/>
            <person name="Ohm R.A."/>
            <person name="Salamov A.A."/>
            <person name="Grigoriev I.V."/>
            <person name="Spatafora J.W."/>
            <person name="Berbee M.L."/>
        </authorList>
    </citation>
    <scope>NUCLEOTIDE SEQUENCE [LARGE SCALE GENOMIC DNA]</scope>
    <source>
        <strain evidence="2 3">NRRL 28638</strain>
    </source>
</reference>
<proteinExistence type="predicted"/>
<evidence type="ECO:0000313" key="3">
    <source>
        <dbReference type="Proteomes" id="UP000070444"/>
    </source>
</evidence>
<feature type="compositionally biased region" description="Polar residues" evidence="1">
    <location>
        <begin position="332"/>
        <end position="350"/>
    </location>
</feature>
<feature type="compositionally biased region" description="Polar residues" evidence="1">
    <location>
        <begin position="599"/>
        <end position="610"/>
    </location>
</feature>
<organism evidence="2 3">
    <name type="scientific">Conidiobolus coronatus (strain ATCC 28846 / CBS 209.66 / NRRL 28638)</name>
    <name type="common">Delacroixia coronata</name>
    <dbReference type="NCBI Taxonomy" id="796925"/>
    <lineage>
        <taxon>Eukaryota</taxon>
        <taxon>Fungi</taxon>
        <taxon>Fungi incertae sedis</taxon>
        <taxon>Zoopagomycota</taxon>
        <taxon>Entomophthoromycotina</taxon>
        <taxon>Entomophthoromycetes</taxon>
        <taxon>Entomophthorales</taxon>
        <taxon>Ancylistaceae</taxon>
        <taxon>Conidiobolus</taxon>
    </lineage>
</organism>
<feature type="region of interest" description="Disordered" evidence="1">
    <location>
        <begin position="1"/>
        <end position="279"/>
    </location>
</feature>
<feature type="compositionally biased region" description="Low complexity" evidence="1">
    <location>
        <begin position="1097"/>
        <end position="1114"/>
    </location>
</feature>
<feature type="non-terminal residue" evidence="2">
    <location>
        <position position="1189"/>
    </location>
</feature>
<dbReference type="Gene3D" id="2.40.50.140">
    <property type="entry name" value="Nucleic acid-binding proteins"/>
    <property type="match status" value="1"/>
</dbReference>
<evidence type="ECO:0000256" key="1">
    <source>
        <dbReference type="SAM" id="MobiDB-lite"/>
    </source>
</evidence>
<feature type="region of interest" description="Disordered" evidence="1">
    <location>
        <begin position="291"/>
        <end position="412"/>
    </location>
</feature>
<keyword evidence="3" id="KW-1185">Reference proteome</keyword>
<feature type="compositionally biased region" description="Pro residues" evidence="1">
    <location>
        <begin position="724"/>
        <end position="737"/>
    </location>
</feature>
<feature type="compositionally biased region" description="Polar residues" evidence="1">
    <location>
        <begin position="630"/>
        <end position="642"/>
    </location>
</feature>
<feature type="compositionally biased region" description="Low complexity" evidence="1">
    <location>
        <begin position="291"/>
        <end position="301"/>
    </location>
</feature>
<feature type="region of interest" description="Disordered" evidence="1">
    <location>
        <begin position="437"/>
        <end position="476"/>
    </location>
</feature>
<accession>A0A137NVS0</accession>
<feature type="compositionally biased region" description="Basic and acidic residues" evidence="1">
    <location>
        <begin position="1"/>
        <end position="14"/>
    </location>
</feature>
<feature type="compositionally biased region" description="Polar residues" evidence="1">
    <location>
        <begin position="944"/>
        <end position="966"/>
    </location>
</feature>
<feature type="region of interest" description="Disordered" evidence="1">
    <location>
        <begin position="521"/>
        <end position="650"/>
    </location>
</feature>
<sequence>MREDKDQPNSEEVAKQIIESCKNPVTKEALEASITSIRQQWKQREKHPPNPPPLKTHNSVSGSASKQQHSNNPASDDPLRTPTSQKPTKTIPTPTKSQFPKADKSDKAEKPEATPDKVISTSEFKKIPKEEEVSKDLPKEKEKEKVKEKESEKEKEKEMEVEMEDETKIEVKKEAEKVAKEKTPPPSIPSLPEPSPIKIEAKTENKEVVSENGISPTEKAPQDQKEEAQTNKVSIDDSNDVTNSPKQMSKSPSPRKSTPELPSAASIPSTTLNNPIQKPLSSVDEWNAAKSKAYSMSSLSSRGPDFTRSKSLLGSHPDPKKQKTIGAPSQLPIINSSTPVRTIRGQSDSDIGSKLNIKKETRAYSIPGPVDHIPRDVKPIVPPEFSSAKRPISQSCAENEQPKPKLVKTPLDNSLPTSHVLSSANLPKTFVQTPISTHAQVSDVKTESEKLPSSINDPVSPASLTHEKTSEISSEVKPIAQKIPVATEPNSRGQPLNILNPVNQLPSNSLGNIMKVDTSVNLKSPKDLPPSGVHFPSRPHEQILNANHPKASPSTELPSPKYPHPGPHSHPHSHPQLHPQLHPQPHPQPLSQHQSPRPNTFSTSMHQSSARIMDPGIRPGYHNNEHSKFQIPTSNGHFSNIDNRQHPPQVPISKAHSIADIHNRIPHSMEHSRPPIHSQHSLPLKSGNPQPHVFDRGHSIQSNAYYPPSIQPNVDHSREFSPARPQPHFPRTSPYPPSENYRPPMSQPSQMNHVGPNVFPTKSPSSTYPAHANHPMSMQQHPGAQNIHPTLRSRSGSTHSSVRPSPNPNSSSGIFPPYPQGTNQPQIPLSRPPIYPARPHEQPNQFSYHPNQQPIPSSHTMRPPAQVPSQHVPQIPSSAPYQQQRRVSTIEQGPPPGYQPYQHDKLRPQNDIGYASRKQSRDFGYGRHPYAPGNPPPHPDAPSMASQSIHHPSTVSSHLPITSPRLSQYPHGDPSTSHPLAPHRSSISMDPRAGQYPPHSQAYRVDPSNPHPQHAQLHSQPHHPIYNDVRSDNRPSGYDNEYGSRRSSVVNPHAAYPSRPHLPSNPNPNYPQNSHPSMPNRNPGYPAEPNQPMPIRQSPNFHQSSHSQFHASQPTSAQNIPTPPGYYQNGPSVQSNAHHIQLDSLQPYSKPPLSSAHITQSPIVNTRQQPPHPAKEKEKSSKGMLDFIM</sequence>
<feature type="compositionally biased region" description="Polar residues" evidence="1">
    <location>
        <begin position="266"/>
        <end position="279"/>
    </location>
</feature>
<feature type="compositionally biased region" description="Low complexity" evidence="1">
    <location>
        <begin position="589"/>
        <end position="598"/>
    </location>
</feature>
<dbReference type="SUPFAM" id="SSF50249">
    <property type="entry name" value="Nucleic acid-binding proteins"/>
    <property type="match status" value="1"/>
</dbReference>
<feature type="compositionally biased region" description="Basic and acidic residues" evidence="1">
    <location>
        <begin position="220"/>
        <end position="229"/>
    </location>
</feature>
<dbReference type="OMA" id="QGNRQTD"/>
<feature type="compositionally biased region" description="Polar residues" evidence="1">
    <location>
        <begin position="56"/>
        <end position="74"/>
    </location>
</feature>
<feature type="compositionally biased region" description="Polar residues" evidence="1">
    <location>
        <begin position="842"/>
        <end position="860"/>
    </location>
</feature>
<feature type="compositionally biased region" description="Basic and acidic residues" evidence="1">
    <location>
        <begin position="123"/>
        <end position="183"/>
    </location>
</feature>
<gene>
    <name evidence="2" type="ORF">CONCODRAFT_80400</name>
</gene>
<feature type="region of interest" description="Disordered" evidence="1">
    <location>
        <begin position="920"/>
        <end position="1189"/>
    </location>
</feature>
<feature type="compositionally biased region" description="Pro residues" evidence="1">
    <location>
        <begin position="184"/>
        <end position="195"/>
    </location>
</feature>
<protein>
    <submittedName>
        <fullName evidence="2">Uncharacterized protein</fullName>
    </submittedName>
</protein>
<feature type="compositionally biased region" description="Low complexity" evidence="1">
    <location>
        <begin position="800"/>
        <end position="815"/>
    </location>
</feature>
<feature type="compositionally biased region" description="Polar residues" evidence="1">
    <location>
        <begin position="240"/>
        <end position="256"/>
    </location>
</feature>
<feature type="compositionally biased region" description="Polar residues" evidence="1">
    <location>
        <begin position="1129"/>
        <end position="1147"/>
    </location>
</feature>
<dbReference type="InterPro" id="IPR012340">
    <property type="entry name" value="NA-bd_OB-fold"/>
</dbReference>
<feature type="compositionally biased region" description="Basic and acidic residues" evidence="1">
    <location>
        <begin position="101"/>
        <end position="115"/>
    </location>
</feature>
<name>A0A137NVS0_CONC2</name>
<feature type="compositionally biased region" description="Polar residues" evidence="1">
    <location>
        <begin position="867"/>
        <end position="891"/>
    </location>
</feature>
<dbReference type="EMBL" id="KQ964691">
    <property type="protein sequence ID" value="KXN66771.1"/>
    <property type="molecule type" value="Genomic_DNA"/>
</dbReference>
<feature type="region of interest" description="Disordered" evidence="1">
    <location>
        <begin position="667"/>
        <end position="908"/>
    </location>
</feature>